<dbReference type="RefSeq" id="WP_147848993.1">
    <property type="nucleotide sequence ID" value="NZ_VDUZ01000025.1"/>
</dbReference>
<dbReference type="OrthoDB" id="1073355at2"/>
<sequence>MTQENSSLLSKHVLALLRSATGTPYIHRDFSTADELSFLLRECTQKKYSSYPYIYLAMHGGGAEVCVKSFAKTNLMNGTRNLDWIADQLEGRARGKVIIFSACAVMNGHGALLRKFRDKTQAKAIMGYKENVNWLESAQFELALLSGLPSKKRVSESSIRGTLKRLNQTSKKLRGKLQFRVYSELG</sequence>
<gene>
    <name evidence="1" type="ORF">FHP25_21325</name>
</gene>
<proteinExistence type="predicted"/>
<dbReference type="InterPro" id="IPR046584">
    <property type="entry name" value="DUF6642"/>
</dbReference>
<evidence type="ECO:0008006" key="3">
    <source>
        <dbReference type="Google" id="ProtNLM"/>
    </source>
</evidence>
<accession>A0A5C8PI33</accession>
<dbReference type="Proteomes" id="UP000321638">
    <property type="component" value="Unassembled WGS sequence"/>
</dbReference>
<protein>
    <recommendedName>
        <fullName evidence="3">CHAT domain-containing protein</fullName>
    </recommendedName>
</protein>
<organism evidence="1 2">
    <name type="scientific">Vineibacter terrae</name>
    <dbReference type="NCBI Taxonomy" id="2586908"/>
    <lineage>
        <taxon>Bacteria</taxon>
        <taxon>Pseudomonadati</taxon>
        <taxon>Pseudomonadota</taxon>
        <taxon>Alphaproteobacteria</taxon>
        <taxon>Hyphomicrobiales</taxon>
        <taxon>Vineibacter</taxon>
    </lineage>
</organism>
<keyword evidence="2" id="KW-1185">Reference proteome</keyword>
<dbReference type="EMBL" id="VDUZ01000025">
    <property type="protein sequence ID" value="TXL73472.1"/>
    <property type="molecule type" value="Genomic_DNA"/>
</dbReference>
<reference evidence="1 2" key="1">
    <citation type="submission" date="2019-06" db="EMBL/GenBank/DDBJ databases">
        <title>New taxonomy in bacterial strain CC-CFT640, isolated from vineyard.</title>
        <authorList>
            <person name="Lin S.-Y."/>
            <person name="Tsai C.-F."/>
            <person name="Young C.-C."/>
        </authorList>
    </citation>
    <scope>NUCLEOTIDE SEQUENCE [LARGE SCALE GENOMIC DNA]</scope>
    <source>
        <strain evidence="1 2">CC-CFT640</strain>
    </source>
</reference>
<name>A0A5C8PI33_9HYPH</name>
<evidence type="ECO:0000313" key="2">
    <source>
        <dbReference type="Proteomes" id="UP000321638"/>
    </source>
</evidence>
<dbReference type="Pfam" id="PF20347">
    <property type="entry name" value="DUF6642"/>
    <property type="match status" value="1"/>
</dbReference>
<dbReference type="AlphaFoldDB" id="A0A5C8PI33"/>
<evidence type="ECO:0000313" key="1">
    <source>
        <dbReference type="EMBL" id="TXL73472.1"/>
    </source>
</evidence>
<comment type="caution">
    <text evidence="1">The sequence shown here is derived from an EMBL/GenBank/DDBJ whole genome shotgun (WGS) entry which is preliminary data.</text>
</comment>